<dbReference type="SUPFAM" id="SSF52833">
    <property type="entry name" value="Thioredoxin-like"/>
    <property type="match status" value="1"/>
</dbReference>
<sequence length="261" mass="28888">MLILYDHPLSPYAQKVKIALDEKGVGYETRVPDGIGIGGAQGDFVEASPRLEVPALIDGDTRLFESTIILEYIEEKWPEPALLPRGPAQRARHRTIEDVLDTQFEAIVWGLGELKWFKRADGELAEAMQSAAKDQIDGYYRWLEKQLGEDRWFGGDEFGWADMCTAPYVNGAAGFGYTPAEGSRLAAWLDRANARPSVNSASTAAQEVLSGMEQVAGAVEAGIFKREYRDHRLEWMVKSGGLDIVVQGLARDNIRFTPLPG</sequence>
<dbReference type="PANTHER" id="PTHR44051:SF8">
    <property type="entry name" value="GLUTATHIONE S-TRANSFERASE GSTA"/>
    <property type="match status" value="1"/>
</dbReference>
<dbReference type="RefSeq" id="WP_086436864.1">
    <property type="nucleotide sequence ID" value="NZ_FXWG01000001.1"/>
</dbReference>
<name>A0A1Y6EP37_9SPHN</name>
<dbReference type="InterPro" id="IPR010987">
    <property type="entry name" value="Glutathione-S-Trfase_C-like"/>
</dbReference>
<evidence type="ECO:0000259" key="1">
    <source>
        <dbReference type="PROSITE" id="PS50404"/>
    </source>
</evidence>
<evidence type="ECO:0000313" key="3">
    <source>
        <dbReference type="EMBL" id="SMQ64424.1"/>
    </source>
</evidence>
<dbReference type="InterPro" id="IPR040079">
    <property type="entry name" value="Glutathione_S-Trfase"/>
</dbReference>
<dbReference type="SFLD" id="SFLDS00019">
    <property type="entry name" value="Glutathione_Transferase_(cytos"/>
    <property type="match status" value="1"/>
</dbReference>
<dbReference type="OrthoDB" id="5293590at2"/>
<accession>A0A1Y6EP37</accession>
<gene>
    <name evidence="3" type="ORF">SAMN06297468_1013</name>
</gene>
<keyword evidence="3" id="KW-0808">Transferase</keyword>
<dbReference type="Pfam" id="PF13417">
    <property type="entry name" value="GST_N_3"/>
    <property type="match status" value="1"/>
</dbReference>
<proteinExistence type="predicted"/>
<feature type="domain" description="GST C-terminal" evidence="2">
    <location>
        <begin position="86"/>
        <end position="218"/>
    </location>
</feature>
<organism evidence="3 4">
    <name type="scientific">Altererythrobacter xiamenensis</name>
    <dbReference type="NCBI Taxonomy" id="1316679"/>
    <lineage>
        <taxon>Bacteria</taxon>
        <taxon>Pseudomonadati</taxon>
        <taxon>Pseudomonadota</taxon>
        <taxon>Alphaproteobacteria</taxon>
        <taxon>Sphingomonadales</taxon>
        <taxon>Erythrobacteraceae</taxon>
        <taxon>Altererythrobacter</taxon>
    </lineage>
</organism>
<dbReference type="Proteomes" id="UP000194420">
    <property type="component" value="Unassembled WGS sequence"/>
</dbReference>
<dbReference type="PROSITE" id="PS50404">
    <property type="entry name" value="GST_NTER"/>
    <property type="match status" value="1"/>
</dbReference>
<protein>
    <submittedName>
        <fullName evidence="3">Glutathione S-transferase/RNA polymerase-associated protein</fullName>
    </submittedName>
</protein>
<dbReference type="GO" id="GO:0016740">
    <property type="term" value="F:transferase activity"/>
    <property type="evidence" value="ECO:0007669"/>
    <property type="project" value="UniProtKB-KW"/>
</dbReference>
<evidence type="ECO:0000313" key="4">
    <source>
        <dbReference type="Proteomes" id="UP000194420"/>
    </source>
</evidence>
<keyword evidence="4" id="KW-1185">Reference proteome</keyword>
<dbReference type="PANTHER" id="PTHR44051">
    <property type="entry name" value="GLUTATHIONE S-TRANSFERASE-RELATED"/>
    <property type="match status" value="1"/>
</dbReference>
<dbReference type="SUPFAM" id="SSF47616">
    <property type="entry name" value="GST C-terminal domain-like"/>
    <property type="match status" value="1"/>
</dbReference>
<dbReference type="SFLD" id="SFLDG00358">
    <property type="entry name" value="Main_(cytGST)"/>
    <property type="match status" value="1"/>
</dbReference>
<dbReference type="InterPro" id="IPR004045">
    <property type="entry name" value="Glutathione_S-Trfase_N"/>
</dbReference>
<dbReference type="InterPro" id="IPR036282">
    <property type="entry name" value="Glutathione-S-Trfase_C_sf"/>
</dbReference>
<dbReference type="PROSITE" id="PS50405">
    <property type="entry name" value="GST_CTER"/>
    <property type="match status" value="1"/>
</dbReference>
<dbReference type="Gene3D" id="1.20.1050.10">
    <property type="match status" value="1"/>
</dbReference>
<evidence type="ECO:0000259" key="2">
    <source>
        <dbReference type="PROSITE" id="PS50405"/>
    </source>
</evidence>
<reference evidence="4" key="1">
    <citation type="submission" date="2017-04" db="EMBL/GenBank/DDBJ databases">
        <authorList>
            <person name="Varghese N."/>
            <person name="Submissions S."/>
        </authorList>
    </citation>
    <scope>NUCLEOTIDE SEQUENCE [LARGE SCALE GENOMIC DNA]</scope>
</reference>
<feature type="domain" description="GST N-terminal" evidence="1">
    <location>
        <begin position="1"/>
        <end position="81"/>
    </location>
</feature>
<dbReference type="InterPro" id="IPR036249">
    <property type="entry name" value="Thioredoxin-like_sf"/>
</dbReference>
<dbReference type="Pfam" id="PF13410">
    <property type="entry name" value="GST_C_2"/>
    <property type="match status" value="1"/>
</dbReference>
<dbReference type="EMBL" id="FXWG01000001">
    <property type="protein sequence ID" value="SMQ64424.1"/>
    <property type="molecule type" value="Genomic_DNA"/>
</dbReference>
<dbReference type="Gene3D" id="3.40.30.10">
    <property type="entry name" value="Glutaredoxin"/>
    <property type="match status" value="1"/>
</dbReference>
<dbReference type="AlphaFoldDB" id="A0A1Y6EP37"/>
<dbReference type="CDD" id="cd00570">
    <property type="entry name" value="GST_N_family"/>
    <property type="match status" value="1"/>
</dbReference>